<evidence type="ECO:0000259" key="3">
    <source>
        <dbReference type="PROSITE" id="PS50093"/>
    </source>
</evidence>
<feature type="chain" id="PRO_5041321737" evidence="2">
    <location>
        <begin position="23"/>
        <end position="1234"/>
    </location>
</feature>
<evidence type="ECO:0000256" key="2">
    <source>
        <dbReference type="SAM" id="SignalP"/>
    </source>
</evidence>
<dbReference type="InterPro" id="IPR013783">
    <property type="entry name" value="Ig-like_fold"/>
</dbReference>
<name>A0AA41Y9Q2_9BACT</name>
<organism evidence="5 6">
    <name type="scientific">Gaoshiqia sediminis</name>
    <dbReference type="NCBI Taxonomy" id="2986998"/>
    <lineage>
        <taxon>Bacteria</taxon>
        <taxon>Pseudomonadati</taxon>
        <taxon>Bacteroidota</taxon>
        <taxon>Bacteroidia</taxon>
        <taxon>Marinilabiliales</taxon>
        <taxon>Prolixibacteraceae</taxon>
        <taxon>Gaoshiqia</taxon>
    </lineage>
</organism>
<dbReference type="InterPro" id="IPR015919">
    <property type="entry name" value="Cadherin-like_sf"/>
</dbReference>
<dbReference type="AlphaFoldDB" id="A0AA41Y9Q2"/>
<dbReference type="Proteomes" id="UP001163821">
    <property type="component" value="Unassembled WGS sequence"/>
</dbReference>
<dbReference type="SUPFAM" id="SSF49313">
    <property type="entry name" value="Cadherin-like"/>
    <property type="match status" value="1"/>
</dbReference>
<dbReference type="Gene3D" id="2.60.120.200">
    <property type="match status" value="1"/>
</dbReference>
<feature type="domain" description="HYR" evidence="4">
    <location>
        <begin position="854"/>
        <end position="937"/>
    </location>
</feature>
<dbReference type="InterPro" id="IPR000601">
    <property type="entry name" value="PKD_dom"/>
</dbReference>
<dbReference type="GO" id="GO:0005975">
    <property type="term" value="P:carbohydrate metabolic process"/>
    <property type="evidence" value="ECO:0007669"/>
    <property type="project" value="UniProtKB-ARBA"/>
</dbReference>
<dbReference type="SMART" id="SM00736">
    <property type="entry name" value="CADG"/>
    <property type="match status" value="1"/>
</dbReference>
<dbReference type="RefSeq" id="WP_282592804.1">
    <property type="nucleotide sequence ID" value="NZ_JAPAAF010000031.1"/>
</dbReference>
<dbReference type="InterPro" id="IPR013320">
    <property type="entry name" value="ConA-like_dom_sf"/>
</dbReference>
<dbReference type="PANTHER" id="PTHR24273">
    <property type="entry name" value="FI04643P-RELATED"/>
    <property type="match status" value="1"/>
</dbReference>
<dbReference type="PROSITE" id="PS50825">
    <property type="entry name" value="HYR"/>
    <property type="match status" value="1"/>
</dbReference>
<accession>A0AA41Y9Q2</accession>
<keyword evidence="6" id="KW-1185">Reference proteome</keyword>
<dbReference type="PROSITE" id="PS50093">
    <property type="entry name" value="PKD"/>
    <property type="match status" value="1"/>
</dbReference>
<dbReference type="InterPro" id="IPR026444">
    <property type="entry name" value="Secre_tail"/>
</dbReference>
<dbReference type="Pfam" id="PF18911">
    <property type="entry name" value="PKD_4"/>
    <property type="match status" value="1"/>
</dbReference>
<dbReference type="EMBL" id="JAPAAF010000031">
    <property type="protein sequence ID" value="MCW0484211.1"/>
    <property type="molecule type" value="Genomic_DNA"/>
</dbReference>
<gene>
    <name evidence="5" type="ORF">N2K84_15830</name>
</gene>
<reference evidence="5" key="1">
    <citation type="submission" date="2022-10" db="EMBL/GenBank/DDBJ databases">
        <title>Gaoshiqiia sediminis gen. nov., sp. nov., isolated from coastal sediment.</title>
        <authorList>
            <person name="Yu W.X."/>
            <person name="Mu D.S."/>
            <person name="Du J.Z."/>
            <person name="Liang Y.Q."/>
        </authorList>
    </citation>
    <scope>NUCLEOTIDE SEQUENCE</scope>
    <source>
        <strain evidence="5">A06</strain>
    </source>
</reference>
<sequence>MKSIHSILGCLLLSWFWFSAPAQNKLSGYEYWFNNNYAAREIVSIVPSSEHLLSQDMDVATLPDGVNLFTIRYKNEEGFYSTTLSKLFYKAPSVPAEGKKLISYEYWFNNDFSNRQQVGIAPTTEHLLNESLDVTNLPDGVNLFNVRYKDSGGQFSSTLSKLFYKAPAISDANNKLVSYEYWFNKDFVNRQQVSITSANEHLLIQSLDASTLPDGVNILNIRHKDSRSQYSAILSRMFLKKAASPVTDNKLVAYKYWIDGNADEADTTILPAATDLVFVDTSITLSDQLAGGDHTIAFQFKDLNNTWSVPYETSFFKEYEPRGSILASDSYSCPGTSVSFTSETIDVDAISWDFGDGESSSDFNPTHAYATPGEYTVTATISHIASGKSDEISLGHTIVVHPTYSTTDELTLCAGELPYQFGTQSLMATGEYTETFSSQFGCDSTVTLNLTVHPEYDVMYSGNDLTLNYLVDDSFEEDVLGVLPEGWTIRYNGTGDADQKVVNSPVKNGSQSFQVSGSSWAANLSKNVASFPDKVTLEGWMLAENVATGGRSGLAIGNPTVGTWGSFLARVEFYNGNLITYYYSGGYGTQYILQPATANSWYHIKIDLDFSTRTYKVYINGHLSSGTANEETYTEFPILPTVNPTSIELYGNSMIYFDDIKLYATDQAQVTICESETPYVFGSQSLTESGEYTETFQTVAGCDSIVHLTLQVNPVYDEAVEKTVFDNELPYLFGTLSLEQAGEYSQTFNSAAGCDSTVNLTLIVKSSDFTAPEVVCNPIEVILNNSGEYALTTTDIQALSNGTTDNRDSYEDLVISVEPNTFNCQHAGQQVTVTITATDQNNNTGSCQTTVTVTDNLAPEFTPVSAISVTAEEGSCYGLSNYPIIEASDVCGTPVLAQTEGLGPNGLFPVGTTTERWTATDASGNVATLSFDVVVNPNPAAPSFNGLADQTIDEDTAPIQISLSGLADGNGCANDPMLFTLSSTNEQLIQSWEVAHTSGETTGTLSMVLSPNANGESALTLTVTNGASNKQSSQTFSLQVNAVNDAPALVQTLSNLDKTTKDKFLAKFSSEIGTVFNDADEGDRLTLSIKKSDGGNLPAWLIFRNDSLISNTDLVQTGCLELTLKAVDQAGAETTATFNLCITFPVGVDDLTDKNAVKVYPNPTRGEVFIELPGHPQAGTIITVVDITGKTIKQQKANDGGKIPIDLTQVKNGIYFIRTDTNGEQTIHKIVVSH</sequence>
<dbReference type="PANTHER" id="PTHR24273:SF32">
    <property type="entry name" value="HYALIN"/>
    <property type="match status" value="1"/>
</dbReference>
<dbReference type="InterPro" id="IPR035986">
    <property type="entry name" value="PKD_dom_sf"/>
</dbReference>
<evidence type="ECO:0000313" key="6">
    <source>
        <dbReference type="Proteomes" id="UP001163821"/>
    </source>
</evidence>
<dbReference type="Gene3D" id="2.60.40.10">
    <property type="entry name" value="Immunoglobulins"/>
    <property type="match status" value="3"/>
</dbReference>
<dbReference type="NCBIfam" id="TIGR04183">
    <property type="entry name" value="Por_Secre_tail"/>
    <property type="match status" value="1"/>
</dbReference>
<dbReference type="Pfam" id="PF18962">
    <property type="entry name" value="Por_Secre_tail"/>
    <property type="match status" value="1"/>
</dbReference>
<dbReference type="CDD" id="cd00146">
    <property type="entry name" value="PKD"/>
    <property type="match status" value="1"/>
</dbReference>
<dbReference type="SUPFAM" id="SSF49899">
    <property type="entry name" value="Concanavalin A-like lectins/glucanases"/>
    <property type="match status" value="1"/>
</dbReference>
<proteinExistence type="predicted"/>
<comment type="caution">
    <text evidence="5">The sequence shown here is derived from an EMBL/GenBank/DDBJ whole genome shotgun (WGS) entry which is preliminary data.</text>
</comment>
<dbReference type="GO" id="GO:0005509">
    <property type="term" value="F:calcium ion binding"/>
    <property type="evidence" value="ECO:0007669"/>
    <property type="project" value="InterPro"/>
</dbReference>
<protein>
    <submittedName>
        <fullName evidence="5">PKD domain-containing protein</fullName>
    </submittedName>
</protein>
<evidence type="ECO:0000259" key="4">
    <source>
        <dbReference type="PROSITE" id="PS50825"/>
    </source>
</evidence>
<evidence type="ECO:0000313" key="5">
    <source>
        <dbReference type="EMBL" id="MCW0484211.1"/>
    </source>
</evidence>
<dbReference type="Pfam" id="PF05345">
    <property type="entry name" value="He_PIG"/>
    <property type="match status" value="1"/>
</dbReference>
<dbReference type="InterPro" id="IPR003410">
    <property type="entry name" value="HYR_dom"/>
</dbReference>
<dbReference type="InterPro" id="IPR006644">
    <property type="entry name" value="Cadg"/>
</dbReference>
<dbReference type="SUPFAM" id="SSF49299">
    <property type="entry name" value="PKD domain"/>
    <property type="match status" value="1"/>
</dbReference>
<feature type="signal peptide" evidence="2">
    <location>
        <begin position="1"/>
        <end position="22"/>
    </location>
</feature>
<dbReference type="Pfam" id="PF02494">
    <property type="entry name" value="HYR"/>
    <property type="match status" value="1"/>
</dbReference>
<keyword evidence="2" id="KW-0732">Signal</keyword>
<keyword evidence="1" id="KW-0677">Repeat</keyword>
<evidence type="ECO:0000256" key="1">
    <source>
        <dbReference type="ARBA" id="ARBA00022737"/>
    </source>
</evidence>
<dbReference type="GO" id="GO:0004553">
    <property type="term" value="F:hydrolase activity, hydrolyzing O-glycosyl compounds"/>
    <property type="evidence" value="ECO:0007669"/>
    <property type="project" value="UniProtKB-ARBA"/>
</dbReference>
<feature type="domain" description="PKD" evidence="3">
    <location>
        <begin position="349"/>
        <end position="386"/>
    </location>
</feature>
<dbReference type="GO" id="GO:0016020">
    <property type="term" value="C:membrane"/>
    <property type="evidence" value="ECO:0007669"/>
    <property type="project" value="InterPro"/>
</dbReference>